<feature type="compositionally biased region" description="Low complexity" evidence="1">
    <location>
        <begin position="463"/>
        <end position="474"/>
    </location>
</feature>
<feature type="compositionally biased region" description="Acidic residues" evidence="1">
    <location>
        <begin position="1171"/>
        <end position="1191"/>
    </location>
</feature>
<dbReference type="EMBL" id="KL584714">
    <property type="protein sequence ID" value="KEQ71421.1"/>
    <property type="molecule type" value="Genomic_DNA"/>
</dbReference>
<proteinExistence type="predicted"/>
<feature type="compositionally biased region" description="Polar residues" evidence="1">
    <location>
        <begin position="22"/>
        <end position="49"/>
    </location>
</feature>
<feature type="compositionally biased region" description="Polar residues" evidence="1">
    <location>
        <begin position="700"/>
        <end position="712"/>
    </location>
</feature>
<feature type="compositionally biased region" description="Polar residues" evidence="1">
    <location>
        <begin position="1133"/>
        <end position="1151"/>
    </location>
</feature>
<sequence length="1353" mass="146974">MASAVPAELGQAKYHRPIHGSHNPTPVKQTSQKALQSITQVPRSPSISQRPLLDHVSQKGPESIVHDSLEDRPPAPARPPRPLLDFLEESVPIETRQLKAVSYEKDVIALGPSAQPPVIAQNSLEVPLREHSSCADHAIEEDSFQVLPQNVFSEKNTTSGVLGKGQLRTSSSKHAVTANETQSDLSVHVSTNSDDDSGEELQDCITVRSQPIDPSAKSSSRVAKTPDQVPLAFREAEENQSAAPLEPTRSFYLGVSAPTSLTTPNMPPKGSTAKATTSKPKKSAGTTSKKSFKPAPPLPDIVNQGETSAAAILRQRKAGGTSQSNTTKQASAAALEAISKTGASQKISARPPQVPPAKSSTKTTTKPTQQHPQRLPTKQPSRKIETPADRGEFELSPDPDVEQSAEPSRLEKGNSKQTKATKTVAASKNGNRSQLKKQAAKVPDTDRDDDDEDYSAPKSQKSRAAPTTRASTRAQTKKANRDDGFVESAPETTTSDAMRTQKRVSQNPSSTDREKEEIEDSEESVTHINSVGASQSQLATRAQPAKPPEPEQAKPRRKTQMMQALTSPDRATISTATEPRINQEAPAAHTYSSSAYRPMPKQGTTHRNPVSVNDDKSNDDDEDAINQDYDASFNHTIPEVMSQKPQEELKTPLIVDQTSKSGSADAHSSAVQQSLAHLSKDHSDLDLLAQERAQRKPNLVSFSTAGPRNQGTRAMRKDSSPDMHRLPSAEVSSPNLDQCNLEDPPDNYSTGLDMPTKKSSGVAVTGTSAHAGATSPTYKAQGNVFKSEPDPPTGYPDEIASITEVPIAKTKASKGSGMSLKTAIPEDRHTSARLARDAADDGTLVVNRTAVETGAQTGFLEDLVGDPSRRLPWKPEVLRKDTVAANPSVSLGEPRILTKSSSSKDLAPVSSEHPGSANQTLALPTPIDTQAPPRINPRPIDRSAERKAGQGLMPPAQETEERAVNPRLEAKQTEPLGTDRKRPPAELTRQPAKHSRTSTFQSRTQLTRSPAAKDPVLRRSSQVADNGSPIPYGTKIPPDTVQSPRTRDERMSATPVTPPSLTRQPVDDPFAQVTRFKHKEAVRSESSLEEMGALQENLPAQSSPAITHAGFDEDTQATAESRQPPEPQKKPSKNTVPEPQQDSPPKVQATQRMLGLMEALRSEVVPQTDTEAADGDEVEDTGAEEAGEGEDPDKTLVNEESVDADDDDGDDSESSSDTDDEGDKPKSGFSMWRNALEFHQGNVYDQLVRIAHRLTEHLKDHETAIKDISSDYKQDGENLIERLEKSNQARLEQYCTKRSKMHRGLVLGYEKVSGIMEKDKKDIKASRERHVKILQRQVDAERRLEQILQTYHL</sequence>
<accession>A0A074X9W8</accession>
<gene>
    <name evidence="2" type="ORF">M436DRAFT_83702</name>
</gene>
<feature type="compositionally biased region" description="Basic and acidic residues" evidence="1">
    <location>
        <begin position="382"/>
        <end position="393"/>
    </location>
</feature>
<evidence type="ECO:0000313" key="2">
    <source>
        <dbReference type="EMBL" id="KEQ71421.1"/>
    </source>
</evidence>
<feature type="compositionally biased region" description="Polar residues" evidence="1">
    <location>
        <begin position="369"/>
        <end position="379"/>
    </location>
</feature>
<feature type="compositionally biased region" description="Acidic residues" evidence="1">
    <location>
        <begin position="1200"/>
        <end position="1222"/>
    </location>
</feature>
<dbReference type="HOGENOM" id="CLU_256711_0_0_1"/>
<feature type="region of interest" description="Disordered" evidence="1">
    <location>
        <begin position="862"/>
        <end position="1228"/>
    </location>
</feature>
<feature type="compositionally biased region" description="Polar residues" evidence="1">
    <location>
        <begin position="320"/>
        <end position="330"/>
    </location>
</feature>
<protein>
    <submittedName>
        <fullName evidence="2">Uncharacterized protein</fullName>
    </submittedName>
</protein>
<feature type="compositionally biased region" description="Polar residues" evidence="1">
    <location>
        <begin position="997"/>
        <end position="1008"/>
    </location>
</feature>
<reference evidence="2 3" key="1">
    <citation type="journal article" date="2014" name="BMC Genomics">
        <title>Genome sequencing of four Aureobasidium pullulans varieties: biotechnological potential, stress tolerance, and description of new species.</title>
        <authorList>
            <person name="Gostin Ar C."/>
            <person name="Ohm R.A."/>
            <person name="Kogej T."/>
            <person name="Sonjak S."/>
            <person name="Turk M."/>
            <person name="Zajc J."/>
            <person name="Zalar P."/>
            <person name="Grube M."/>
            <person name="Sun H."/>
            <person name="Han J."/>
            <person name="Sharma A."/>
            <person name="Chiniquy J."/>
            <person name="Ngan C.Y."/>
            <person name="Lipzen A."/>
            <person name="Barry K."/>
            <person name="Grigoriev I.V."/>
            <person name="Gunde-Cimerman N."/>
        </authorList>
    </citation>
    <scope>NUCLEOTIDE SEQUENCE [LARGE SCALE GENOMIC DNA]</scope>
    <source>
        <strain evidence="2 3">CBS 147.97</strain>
    </source>
</reference>
<feature type="compositionally biased region" description="Basic and acidic residues" evidence="1">
    <location>
        <begin position="959"/>
        <end position="984"/>
    </location>
</feature>
<keyword evidence="3" id="KW-1185">Reference proteome</keyword>
<feature type="compositionally biased region" description="Low complexity" evidence="1">
    <location>
        <begin position="268"/>
        <end position="289"/>
    </location>
</feature>
<dbReference type="STRING" id="1043004.A0A074X9W8"/>
<feature type="compositionally biased region" description="Polar residues" evidence="1">
    <location>
        <begin position="526"/>
        <end position="540"/>
    </location>
</feature>
<feature type="compositionally biased region" description="Acidic residues" evidence="1">
    <location>
        <begin position="193"/>
        <end position="202"/>
    </location>
</feature>
<name>A0A074X9W8_9PEZI</name>
<dbReference type="OrthoDB" id="5374844at2759"/>
<feature type="compositionally biased region" description="Polar residues" evidence="1">
    <location>
        <begin position="490"/>
        <end position="510"/>
    </location>
</feature>
<feature type="compositionally biased region" description="Basic and acidic residues" evidence="1">
    <location>
        <begin position="939"/>
        <end position="948"/>
    </location>
</feature>
<dbReference type="RefSeq" id="XP_013425695.1">
    <property type="nucleotide sequence ID" value="XM_013570241.1"/>
</dbReference>
<feature type="region of interest" description="Disordered" evidence="1">
    <location>
        <begin position="1"/>
        <end position="83"/>
    </location>
</feature>
<feature type="region of interest" description="Disordered" evidence="1">
    <location>
        <begin position="156"/>
        <end position="798"/>
    </location>
</feature>
<dbReference type="GeneID" id="25417221"/>
<feature type="compositionally biased region" description="Polar residues" evidence="1">
    <location>
        <begin position="167"/>
        <end position="192"/>
    </location>
</feature>
<feature type="compositionally biased region" description="Polar residues" evidence="1">
    <location>
        <begin position="415"/>
        <end position="433"/>
    </location>
</feature>
<dbReference type="Proteomes" id="UP000027730">
    <property type="component" value="Unassembled WGS sequence"/>
</dbReference>
<feature type="compositionally biased region" description="Basic and acidic residues" evidence="1">
    <location>
        <begin position="64"/>
        <end position="73"/>
    </location>
</feature>
<feature type="compositionally biased region" description="Basic and acidic residues" evidence="1">
    <location>
        <begin position="715"/>
        <end position="727"/>
    </location>
</feature>
<organism evidence="2 3">
    <name type="scientific">Aureobasidium namibiae CBS 147.97</name>
    <dbReference type="NCBI Taxonomy" id="1043004"/>
    <lineage>
        <taxon>Eukaryota</taxon>
        <taxon>Fungi</taxon>
        <taxon>Dikarya</taxon>
        <taxon>Ascomycota</taxon>
        <taxon>Pezizomycotina</taxon>
        <taxon>Dothideomycetes</taxon>
        <taxon>Dothideomycetidae</taxon>
        <taxon>Dothideales</taxon>
        <taxon>Saccotheciaceae</taxon>
        <taxon>Aureobasidium</taxon>
    </lineage>
</organism>
<feature type="region of interest" description="Disordered" evidence="1">
    <location>
        <begin position="810"/>
        <end position="829"/>
    </location>
</feature>
<feature type="compositionally biased region" description="Low complexity" evidence="1">
    <location>
        <begin position="356"/>
        <end position="368"/>
    </location>
</feature>
<evidence type="ECO:0000256" key="1">
    <source>
        <dbReference type="SAM" id="MobiDB-lite"/>
    </source>
</evidence>
<evidence type="ECO:0000313" key="3">
    <source>
        <dbReference type="Proteomes" id="UP000027730"/>
    </source>
</evidence>